<name>A0A5J9SP16_9POAL</name>
<evidence type="ECO:0000256" key="2">
    <source>
        <dbReference type="ARBA" id="ARBA00022980"/>
    </source>
</evidence>
<dbReference type="PROSITE" id="PS00362">
    <property type="entry name" value="RIBOSOMAL_S15"/>
    <property type="match status" value="1"/>
</dbReference>
<dbReference type="PANTHER" id="PTHR11885">
    <property type="entry name" value="RIBOSOMAL PROTEIN S15P/S13E"/>
    <property type="match status" value="1"/>
</dbReference>
<evidence type="ECO:0000256" key="3">
    <source>
        <dbReference type="ARBA" id="ARBA00023274"/>
    </source>
</evidence>
<evidence type="ECO:0000313" key="6">
    <source>
        <dbReference type="Proteomes" id="UP000324897"/>
    </source>
</evidence>
<dbReference type="FunFam" id="1.10.287.10:FF:000003">
    <property type="entry name" value="40S ribosomal protein S13"/>
    <property type="match status" value="1"/>
</dbReference>
<gene>
    <name evidence="5" type="ORF">EJB05_53841</name>
</gene>
<keyword evidence="3 4" id="KW-0687">Ribonucleoprotein</keyword>
<sequence>MKRLCKIQEGYLVIGVQEDAPCLAQDSRLRCGGDDYEGYQEAAKGEMPSQIGALLRDQHGIPLVKSVTGSKILRILKAHGLAPEIQEDLYFLIKKAVTIRKHLERNRKDKDSKFRLILVESRIHRLACYYLEVLKVNRAKCPCYLSMMLVLVHLIQETCGASSVN</sequence>
<dbReference type="AlphaFoldDB" id="A0A5J9SP16"/>
<evidence type="ECO:0008006" key="7">
    <source>
        <dbReference type="Google" id="ProtNLM"/>
    </source>
</evidence>
<protein>
    <recommendedName>
        <fullName evidence="7">Ribosomal protein S13/S15 N-terminal domain-containing protein</fullName>
    </recommendedName>
</protein>
<dbReference type="Proteomes" id="UP000324897">
    <property type="component" value="Unassembled WGS sequence"/>
</dbReference>
<dbReference type="GO" id="GO:0006412">
    <property type="term" value="P:translation"/>
    <property type="evidence" value="ECO:0007669"/>
    <property type="project" value="InterPro"/>
</dbReference>
<dbReference type="Gene3D" id="1.10.287.10">
    <property type="entry name" value="S15/NS1, RNA-binding"/>
    <property type="match status" value="1"/>
</dbReference>
<comment type="caution">
    <text evidence="5">The sequence shown here is derived from an EMBL/GenBank/DDBJ whole genome shotgun (WGS) entry which is preliminary data.</text>
</comment>
<dbReference type="Gramene" id="TVU00731">
    <property type="protein sequence ID" value="TVU00731"/>
    <property type="gene ID" value="EJB05_53841"/>
</dbReference>
<dbReference type="SUPFAM" id="SSF47060">
    <property type="entry name" value="S15/NS1 RNA-binding domain"/>
    <property type="match status" value="1"/>
</dbReference>
<dbReference type="PANTHER" id="PTHR11885:SF6">
    <property type="entry name" value="SMALL RIBOSOMAL SUBUNIT PROTEIN US15"/>
    <property type="match status" value="1"/>
</dbReference>
<dbReference type="InterPro" id="IPR000589">
    <property type="entry name" value="Ribosomal_uS15"/>
</dbReference>
<dbReference type="GO" id="GO:0070181">
    <property type="term" value="F:small ribosomal subunit rRNA binding"/>
    <property type="evidence" value="ECO:0007669"/>
    <property type="project" value="TreeGrafter"/>
</dbReference>
<evidence type="ECO:0000256" key="1">
    <source>
        <dbReference type="ARBA" id="ARBA00008434"/>
    </source>
</evidence>
<dbReference type="GO" id="GO:0003735">
    <property type="term" value="F:structural constituent of ribosome"/>
    <property type="evidence" value="ECO:0007669"/>
    <property type="project" value="InterPro"/>
</dbReference>
<dbReference type="EMBL" id="RWGY01000551">
    <property type="protein sequence ID" value="TVU00731.1"/>
    <property type="molecule type" value="Genomic_DNA"/>
</dbReference>
<dbReference type="SMART" id="SM01387">
    <property type="entry name" value="Ribosomal_S15"/>
    <property type="match status" value="1"/>
</dbReference>
<dbReference type="GO" id="GO:0022627">
    <property type="term" value="C:cytosolic small ribosomal subunit"/>
    <property type="evidence" value="ECO:0007669"/>
    <property type="project" value="TreeGrafter"/>
</dbReference>
<dbReference type="InterPro" id="IPR023029">
    <property type="entry name" value="Ribosomal_uS15_arc_euk"/>
</dbReference>
<evidence type="ECO:0000256" key="4">
    <source>
        <dbReference type="RuleBase" id="RU003919"/>
    </source>
</evidence>
<organism evidence="5 6">
    <name type="scientific">Eragrostis curvula</name>
    <name type="common">weeping love grass</name>
    <dbReference type="NCBI Taxonomy" id="38414"/>
    <lineage>
        <taxon>Eukaryota</taxon>
        <taxon>Viridiplantae</taxon>
        <taxon>Streptophyta</taxon>
        <taxon>Embryophyta</taxon>
        <taxon>Tracheophyta</taxon>
        <taxon>Spermatophyta</taxon>
        <taxon>Magnoliopsida</taxon>
        <taxon>Liliopsida</taxon>
        <taxon>Poales</taxon>
        <taxon>Poaceae</taxon>
        <taxon>PACMAD clade</taxon>
        <taxon>Chloridoideae</taxon>
        <taxon>Eragrostideae</taxon>
        <taxon>Eragrostidinae</taxon>
        <taxon>Eragrostis</taxon>
    </lineage>
</organism>
<dbReference type="FunFam" id="4.10.860.130:FF:000001">
    <property type="entry name" value="40S ribosomal protein S13"/>
    <property type="match status" value="1"/>
</dbReference>
<accession>A0A5J9SP16</accession>
<dbReference type="Gene3D" id="4.10.860.130">
    <property type="match status" value="1"/>
</dbReference>
<dbReference type="Pfam" id="PF00312">
    <property type="entry name" value="Ribosomal_S15"/>
    <property type="match status" value="1"/>
</dbReference>
<keyword evidence="2 4" id="KW-0689">Ribosomal protein</keyword>
<reference evidence="5 6" key="1">
    <citation type="journal article" date="2019" name="Sci. Rep.">
        <title>A high-quality genome of Eragrostis curvula grass provides insights into Poaceae evolution and supports new strategies to enhance forage quality.</title>
        <authorList>
            <person name="Carballo J."/>
            <person name="Santos B.A.C.M."/>
            <person name="Zappacosta D."/>
            <person name="Garbus I."/>
            <person name="Selva J.P."/>
            <person name="Gallo C.A."/>
            <person name="Diaz A."/>
            <person name="Albertini E."/>
            <person name="Caccamo M."/>
            <person name="Echenique V."/>
        </authorList>
    </citation>
    <scope>NUCLEOTIDE SEQUENCE [LARGE SCALE GENOMIC DNA]</scope>
    <source>
        <strain evidence="6">cv. Victoria</strain>
        <tissue evidence="5">Leaf</tissue>
    </source>
</reference>
<dbReference type="OrthoDB" id="623277at2759"/>
<comment type="similarity">
    <text evidence="1 4">Belongs to the universal ribosomal protein uS15 family.</text>
</comment>
<dbReference type="GO" id="GO:0005730">
    <property type="term" value="C:nucleolus"/>
    <property type="evidence" value="ECO:0007669"/>
    <property type="project" value="TreeGrafter"/>
</dbReference>
<dbReference type="InterPro" id="IPR009068">
    <property type="entry name" value="uS15_NS1_RNA-bd_sf"/>
</dbReference>
<dbReference type="CDD" id="cd00353">
    <property type="entry name" value="Ribosomal_S15p_S13e"/>
    <property type="match status" value="1"/>
</dbReference>
<keyword evidence="6" id="KW-1185">Reference proteome</keyword>
<proteinExistence type="inferred from homology"/>
<evidence type="ECO:0000313" key="5">
    <source>
        <dbReference type="EMBL" id="TVU00731.1"/>
    </source>
</evidence>